<feature type="compositionally biased region" description="Basic and acidic residues" evidence="1">
    <location>
        <begin position="229"/>
        <end position="244"/>
    </location>
</feature>
<protein>
    <submittedName>
        <fullName evidence="2">Uncharacterized protein</fullName>
    </submittedName>
</protein>
<feature type="compositionally biased region" description="Basic and acidic residues" evidence="1">
    <location>
        <begin position="280"/>
        <end position="290"/>
    </location>
</feature>
<evidence type="ECO:0000256" key="1">
    <source>
        <dbReference type="SAM" id="MobiDB-lite"/>
    </source>
</evidence>
<evidence type="ECO:0000313" key="3">
    <source>
        <dbReference type="Proteomes" id="UP001280581"/>
    </source>
</evidence>
<feature type="region of interest" description="Disordered" evidence="1">
    <location>
        <begin position="207"/>
        <end position="248"/>
    </location>
</feature>
<sequence length="377" mass="41383">MSSTEELKDTPTTTLVVGSCFVHVEFQPESDSEEKRRHDLHFFKVLDKLRTDPLSITPEDARRLSEQVEVTDRRSAKIVSAVNSLAVASQDIKEMDPKLKLNGELSSKPSHVQAALVTDLEAAVDKYPHEVSPDVFKKVQTIATKMQRAIAETNAPYPGLKAEFQEAVAKIEPKIEQETVTKAEADHLHSLEAKALGHTAKGGITARAQSVVAKRERTHSLGGSYMSKDTPRCPKTHEGDRGPGHLDYANKVLGNNIVPIMEERAATRKEANSCQSGEADISKHAEEDVHTAQTRPVVTKQEHKQSETPSNNESGPPHGHKVEFTVCTRSAGYGDSKSSIDDSVVPGMIDQENVHRKEGPIHGRTHQRSGSKEVEAH</sequence>
<feature type="compositionally biased region" description="Basic and acidic residues" evidence="1">
    <location>
        <begin position="352"/>
        <end position="361"/>
    </location>
</feature>
<dbReference type="AlphaFoldDB" id="A0AAN6LWM4"/>
<proteinExistence type="predicted"/>
<keyword evidence="3" id="KW-1185">Reference proteome</keyword>
<feature type="region of interest" description="Disordered" evidence="1">
    <location>
        <begin position="268"/>
        <end position="377"/>
    </location>
</feature>
<reference evidence="2 3" key="1">
    <citation type="submission" date="2021-02" db="EMBL/GenBank/DDBJ databases">
        <title>Genome assembly of Pseudopithomyces chartarum.</title>
        <authorList>
            <person name="Jauregui R."/>
            <person name="Singh J."/>
            <person name="Voisey C."/>
        </authorList>
    </citation>
    <scope>NUCLEOTIDE SEQUENCE [LARGE SCALE GENOMIC DNA]</scope>
    <source>
        <strain evidence="2 3">AGR01</strain>
    </source>
</reference>
<name>A0AAN6LWM4_9PLEO</name>
<dbReference type="Proteomes" id="UP001280581">
    <property type="component" value="Unassembled WGS sequence"/>
</dbReference>
<organism evidence="2 3">
    <name type="scientific">Pseudopithomyces chartarum</name>
    <dbReference type="NCBI Taxonomy" id="1892770"/>
    <lineage>
        <taxon>Eukaryota</taxon>
        <taxon>Fungi</taxon>
        <taxon>Dikarya</taxon>
        <taxon>Ascomycota</taxon>
        <taxon>Pezizomycotina</taxon>
        <taxon>Dothideomycetes</taxon>
        <taxon>Pleosporomycetidae</taxon>
        <taxon>Pleosporales</taxon>
        <taxon>Massarineae</taxon>
        <taxon>Didymosphaeriaceae</taxon>
        <taxon>Pseudopithomyces</taxon>
    </lineage>
</organism>
<accession>A0AAN6LWM4</accession>
<gene>
    <name evidence="2" type="ORF">GRF29_77g2012053</name>
</gene>
<dbReference type="EMBL" id="WVTA01000007">
    <property type="protein sequence ID" value="KAK3208802.1"/>
    <property type="molecule type" value="Genomic_DNA"/>
</dbReference>
<evidence type="ECO:0000313" key="2">
    <source>
        <dbReference type="EMBL" id="KAK3208802.1"/>
    </source>
</evidence>
<comment type="caution">
    <text evidence="2">The sequence shown here is derived from an EMBL/GenBank/DDBJ whole genome shotgun (WGS) entry which is preliminary data.</text>
</comment>